<reference evidence="1 2" key="1">
    <citation type="submission" date="2023-07" db="EMBL/GenBank/DDBJ databases">
        <title>Sorghum-associated microbial communities from plants grown in Nebraska, USA.</title>
        <authorList>
            <person name="Schachtman D."/>
        </authorList>
    </citation>
    <scope>NUCLEOTIDE SEQUENCE [LARGE SCALE GENOMIC DNA]</scope>
    <source>
        <strain evidence="1 2">3773</strain>
    </source>
</reference>
<protein>
    <submittedName>
        <fullName evidence="1">Uncharacterized protein</fullName>
    </submittedName>
</protein>
<organism evidence="1 2">
    <name type="scientific">Flavobacterium arsenatis</name>
    <dbReference type="NCBI Taxonomy" id="1484332"/>
    <lineage>
        <taxon>Bacteria</taxon>
        <taxon>Pseudomonadati</taxon>
        <taxon>Bacteroidota</taxon>
        <taxon>Flavobacteriia</taxon>
        <taxon>Flavobacteriales</taxon>
        <taxon>Flavobacteriaceae</taxon>
        <taxon>Flavobacterium</taxon>
    </lineage>
</organism>
<evidence type="ECO:0000313" key="1">
    <source>
        <dbReference type="EMBL" id="MDR6967735.1"/>
    </source>
</evidence>
<gene>
    <name evidence="1" type="ORF">J2X31_001747</name>
</gene>
<proteinExistence type="predicted"/>
<keyword evidence="2" id="KW-1185">Reference proteome</keyword>
<sequence>MKKYVSFLLLMISMMSNGQKFVEAEHYKTSNFDVAIFPDNYFDLIGNKRFTPLKQDVLLAESVLKTRLKQLNKDLINQFDKPIIHKKLHKYKRQYFGCFDENGRKYLLINCFWFNKGNHENWLKQRIDVLDGGSYYWNVRYYFDTDKLEKLEVNGVG</sequence>
<evidence type="ECO:0000313" key="2">
    <source>
        <dbReference type="Proteomes" id="UP001255185"/>
    </source>
</evidence>
<comment type="caution">
    <text evidence="1">The sequence shown here is derived from an EMBL/GenBank/DDBJ whole genome shotgun (WGS) entry which is preliminary data.</text>
</comment>
<accession>A0ABU1TP30</accession>
<dbReference type="Proteomes" id="UP001255185">
    <property type="component" value="Unassembled WGS sequence"/>
</dbReference>
<dbReference type="RefSeq" id="WP_310026002.1">
    <property type="nucleotide sequence ID" value="NZ_JAVDVI010000006.1"/>
</dbReference>
<name>A0ABU1TP30_9FLAO</name>
<dbReference type="EMBL" id="JAVDVI010000006">
    <property type="protein sequence ID" value="MDR6967735.1"/>
    <property type="molecule type" value="Genomic_DNA"/>
</dbReference>